<reference evidence="1" key="1">
    <citation type="submission" date="2024-09" db="EMBL/GenBank/DDBJ databases">
        <title>Black Yeasts Isolated from many extreme environments.</title>
        <authorList>
            <person name="Coleine C."/>
            <person name="Stajich J.E."/>
            <person name="Selbmann L."/>
        </authorList>
    </citation>
    <scope>NUCLEOTIDE SEQUENCE</scope>
    <source>
        <strain evidence="1">CCFEE 5737</strain>
    </source>
</reference>
<evidence type="ECO:0000313" key="1">
    <source>
        <dbReference type="EMBL" id="KAK3077896.1"/>
    </source>
</evidence>
<evidence type="ECO:0000313" key="2">
    <source>
        <dbReference type="Proteomes" id="UP001186974"/>
    </source>
</evidence>
<dbReference type="Proteomes" id="UP001186974">
    <property type="component" value="Unassembled WGS sequence"/>
</dbReference>
<accession>A0ACC3DMM9</accession>
<proteinExistence type="predicted"/>
<keyword evidence="2" id="KW-1185">Reference proteome</keyword>
<sequence length="159" mass="17696">MPSYTLPHRVSAVFQPRTQSANLVLTELDLSPPKPNSDEHLIEVHATALCASELLWAMDFSELTEPDRIALPCGDLSRIVIFAPVNSLFQPSAEVDLVVDMLRGQILADAWTAVRDGGILLGIKALPEMEKPPENMPKDVTNYFFVMEPKEWQLRILGS</sequence>
<comment type="caution">
    <text evidence="1">The sequence shown here is derived from an EMBL/GenBank/DDBJ whole genome shotgun (WGS) entry which is preliminary data.</text>
</comment>
<dbReference type="EMBL" id="JAWDJW010002398">
    <property type="protein sequence ID" value="KAK3077896.1"/>
    <property type="molecule type" value="Genomic_DNA"/>
</dbReference>
<name>A0ACC3DMM9_9PEZI</name>
<organism evidence="1 2">
    <name type="scientific">Coniosporium uncinatum</name>
    <dbReference type="NCBI Taxonomy" id="93489"/>
    <lineage>
        <taxon>Eukaryota</taxon>
        <taxon>Fungi</taxon>
        <taxon>Dikarya</taxon>
        <taxon>Ascomycota</taxon>
        <taxon>Pezizomycotina</taxon>
        <taxon>Dothideomycetes</taxon>
        <taxon>Dothideomycetes incertae sedis</taxon>
        <taxon>Coniosporium</taxon>
    </lineage>
</organism>
<protein>
    <submittedName>
        <fullName evidence="1">Uncharacterized protein</fullName>
    </submittedName>
</protein>
<gene>
    <name evidence="1" type="ORF">LTS18_008975</name>
</gene>